<evidence type="ECO:0000313" key="3">
    <source>
        <dbReference type="EMBL" id="PEH88055.1"/>
    </source>
</evidence>
<dbReference type="InterPro" id="IPR036412">
    <property type="entry name" value="HAD-like_sf"/>
</dbReference>
<dbReference type="InterPro" id="IPR011761">
    <property type="entry name" value="ATP-grasp"/>
</dbReference>
<dbReference type="SUPFAM" id="SSF56784">
    <property type="entry name" value="HAD-like"/>
    <property type="match status" value="1"/>
</dbReference>
<sequence length="424" mass="47465">MKKIRVLVFPCGSEGASEIHQALRYSLHVDLYGASSIDDHGRFLFANYFGDLPNIADPAFDAAWSQLLSDLQIDLVFATHDTVHTYLSERAATMGFHLVNGDPDTSRVTRRKSLTYQALADLPATPSVYADPADVAHWPAAIKPDCGQGGQGFSIAHTASEAQAAMARIEDPLLVEYLPGQELSVDCFTSFTKELIWIGPRTRERVRAGITMRSELLEASAELREIAHGINARLSMRGPWFFQVKKDLSGHWKLLEVSCRVASTTAAARARGVNLPLMAVQDFMGRRLQTLDHRFVQVIDRNITTKARLEFHYDKIFIDLDDTLIIDGAAVPRAMAFVYQEHAKGKEIFLITRHAGDVETTLQRTHIPPSLFKKIIHLQNEESKADFIEPHSIFIDNAFLERLDVAKKQAIPVLDVDALEFFIN</sequence>
<accession>A0A2A7URW1</accession>
<reference evidence="4" key="1">
    <citation type="submission" date="2017-09" db="EMBL/GenBank/DDBJ databases">
        <title>FDA dAtabase for Regulatory Grade micrObial Sequences (FDA-ARGOS): Supporting development and validation of Infectious Disease Dx tests.</title>
        <authorList>
            <person name="Minogue T."/>
            <person name="Wolcott M."/>
            <person name="Wasieloski L."/>
            <person name="Aguilar W."/>
            <person name="Moore D."/>
            <person name="Tallon L."/>
            <person name="Sadzewicz L."/>
            <person name="Ott S."/>
            <person name="Zhao X."/>
            <person name="Nagaraj S."/>
            <person name="Vavikolanu K."/>
            <person name="Aluvathingal J."/>
            <person name="Nadendla S."/>
            <person name="Sichtig H."/>
        </authorList>
    </citation>
    <scope>NUCLEOTIDE SEQUENCE [LARGE SCALE GENOMIC DNA]</scope>
    <source>
        <strain evidence="4">FDAARGOS_394</strain>
    </source>
</reference>
<evidence type="ECO:0000256" key="1">
    <source>
        <dbReference type="PROSITE-ProRule" id="PRU00409"/>
    </source>
</evidence>
<dbReference type="STRING" id="1219032.GCA_001515545_04023"/>
<dbReference type="OrthoDB" id="9803907at2"/>
<dbReference type="RefSeq" id="WP_066541746.1">
    <property type="nucleotide sequence ID" value="NZ_PDEA01000001.1"/>
</dbReference>
<evidence type="ECO:0000259" key="2">
    <source>
        <dbReference type="PROSITE" id="PS50975"/>
    </source>
</evidence>
<gene>
    <name evidence="3" type="ORF">CRM82_04985</name>
</gene>
<dbReference type="Gene3D" id="3.30.470.20">
    <property type="entry name" value="ATP-grasp fold, B domain"/>
    <property type="match status" value="1"/>
</dbReference>
<feature type="domain" description="ATP-grasp" evidence="2">
    <location>
        <begin position="112"/>
        <end position="284"/>
    </location>
</feature>
<comment type="caution">
    <text evidence="3">The sequence shown here is derived from an EMBL/GenBank/DDBJ whole genome shotgun (WGS) entry which is preliminary data.</text>
</comment>
<keyword evidence="4" id="KW-1185">Reference proteome</keyword>
<dbReference type="EMBL" id="PDEA01000001">
    <property type="protein sequence ID" value="PEH88055.1"/>
    <property type="molecule type" value="Genomic_DNA"/>
</dbReference>
<keyword evidence="1" id="KW-0067">ATP-binding</keyword>
<organism evidence="3 4">
    <name type="scientific">Comamonas terrigena</name>
    <dbReference type="NCBI Taxonomy" id="32013"/>
    <lineage>
        <taxon>Bacteria</taxon>
        <taxon>Pseudomonadati</taxon>
        <taxon>Pseudomonadota</taxon>
        <taxon>Betaproteobacteria</taxon>
        <taxon>Burkholderiales</taxon>
        <taxon>Comamonadaceae</taxon>
        <taxon>Comamonas</taxon>
    </lineage>
</organism>
<name>A0A2A7URW1_COMTR</name>
<dbReference type="GeneID" id="80799945"/>
<protein>
    <submittedName>
        <fullName evidence="3">Carbamoyl-phosphate synthase large subunit</fullName>
    </submittedName>
</protein>
<dbReference type="Gene3D" id="3.40.50.20">
    <property type="match status" value="1"/>
</dbReference>
<dbReference type="Pfam" id="PF15632">
    <property type="entry name" value="ATPgrasp_Ter"/>
    <property type="match status" value="1"/>
</dbReference>
<proteinExistence type="predicted"/>
<dbReference type="SUPFAM" id="SSF56059">
    <property type="entry name" value="Glutathione synthetase ATP-binding domain-like"/>
    <property type="match status" value="1"/>
</dbReference>
<dbReference type="PROSITE" id="PS50975">
    <property type="entry name" value="ATP_GRASP"/>
    <property type="match status" value="1"/>
</dbReference>
<evidence type="ECO:0000313" key="4">
    <source>
        <dbReference type="Proteomes" id="UP000220246"/>
    </source>
</evidence>
<dbReference type="AlphaFoldDB" id="A0A2A7URW1"/>
<keyword evidence="1" id="KW-0547">Nucleotide-binding</keyword>
<dbReference type="GO" id="GO:0046872">
    <property type="term" value="F:metal ion binding"/>
    <property type="evidence" value="ECO:0007669"/>
    <property type="project" value="InterPro"/>
</dbReference>
<dbReference type="GO" id="GO:0005524">
    <property type="term" value="F:ATP binding"/>
    <property type="evidence" value="ECO:0007669"/>
    <property type="project" value="UniProtKB-UniRule"/>
</dbReference>
<dbReference type="Proteomes" id="UP000220246">
    <property type="component" value="Unassembled WGS sequence"/>
</dbReference>